<evidence type="ECO:0000313" key="3">
    <source>
        <dbReference type="EMBL" id="QFZ17455.1"/>
    </source>
</evidence>
<organism evidence="3 4">
    <name type="scientific">Saccharothrix syringae</name>
    <name type="common">Nocardiopsis syringae</name>
    <dbReference type="NCBI Taxonomy" id="103733"/>
    <lineage>
        <taxon>Bacteria</taxon>
        <taxon>Bacillati</taxon>
        <taxon>Actinomycetota</taxon>
        <taxon>Actinomycetes</taxon>
        <taxon>Pseudonocardiales</taxon>
        <taxon>Pseudonocardiaceae</taxon>
        <taxon>Saccharothrix</taxon>
    </lineage>
</organism>
<accession>A0A5Q0GV03</accession>
<dbReference type="KEGG" id="ssyi:EKG83_08185"/>
<evidence type="ECO:0000313" key="4">
    <source>
        <dbReference type="Proteomes" id="UP000325787"/>
    </source>
</evidence>
<dbReference type="EMBL" id="CP034550">
    <property type="protein sequence ID" value="QFZ17455.1"/>
    <property type="molecule type" value="Genomic_DNA"/>
</dbReference>
<evidence type="ECO:0000256" key="1">
    <source>
        <dbReference type="SAM" id="SignalP"/>
    </source>
</evidence>
<dbReference type="RefSeq" id="WP_033427428.1">
    <property type="nucleotide sequence ID" value="NZ_CP034550.1"/>
</dbReference>
<sequence length="211" mass="23232">MTRRPVRSALGAVLAGALLLGASPVVAQAQPGAVADRDQWRIRQDIVDHALREVGQREGRGNYYPQKYQDAGGPGVLRPAEWCGVFVNWAWTTAGVPVRPSMRPEAGASVLDQGHWATYWQKWGRANGRWKDIGEREVAPGDAVVYGNYPDMHAHVGLVVEVKYDRTGRKATHVRTVEGNFGDRVVYSKLRPIDGLNAGRFLKATGFVSPF</sequence>
<dbReference type="OrthoDB" id="9815928at2"/>
<dbReference type="Proteomes" id="UP000325787">
    <property type="component" value="Chromosome"/>
</dbReference>
<dbReference type="InterPro" id="IPR007921">
    <property type="entry name" value="CHAP_dom"/>
</dbReference>
<feature type="signal peptide" evidence="1">
    <location>
        <begin position="1"/>
        <end position="29"/>
    </location>
</feature>
<name>A0A5Q0GV03_SACSY</name>
<gene>
    <name evidence="3" type="ORF">EKG83_08185</name>
</gene>
<feature type="chain" id="PRO_5024972108" description="Peptidase C51 domain-containing protein" evidence="1">
    <location>
        <begin position="30"/>
        <end position="211"/>
    </location>
</feature>
<protein>
    <recommendedName>
        <fullName evidence="2">Peptidase C51 domain-containing protein</fullName>
    </recommendedName>
</protein>
<dbReference type="Gene3D" id="3.90.1720.10">
    <property type="entry name" value="endopeptidase domain like (from Nostoc punctiforme)"/>
    <property type="match status" value="1"/>
</dbReference>
<dbReference type="Pfam" id="PF05257">
    <property type="entry name" value="CHAP"/>
    <property type="match status" value="1"/>
</dbReference>
<keyword evidence="4" id="KW-1185">Reference proteome</keyword>
<proteinExistence type="predicted"/>
<feature type="domain" description="Peptidase C51" evidence="2">
    <location>
        <begin position="81"/>
        <end position="180"/>
    </location>
</feature>
<dbReference type="AlphaFoldDB" id="A0A5Q0GV03"/>
<evidence type="ECO:0000259" key="2">
    <source>
        <dbReference type="Pfam" id="PF05257"/>
    </source>
</evidence>
<keyword evidence="1" id="KW-0732">Signal</keyword>
<reference evidence="4" key="1">
    <citation type="journal article" date="2021" name="Curr. Microbiol.">
        <title>Complete genome of nocamycin-producing strain Saccharothrix syringae NRRL B-16468 reveals the biosynthetic potential for secondary metabolites.</title>
        <authorList>
            <person name="Mo X."/>
            <person name="Yang S."/>
        </authorList>
    </citation>
    <scope>NUCLEOTIDE SEQUENCE [LARGE SCALE GENOMIC DNA]</scope>
    <source>
        <strain evidence="4">ATCC 51364 / DSM 43886 / JCM 6844 / KCTC 9398 / NBRC 14523 / NRRL B-16468 / INA 2240</strain>
    </source>
</reference>